<evidence type="ECO:0000256" key="5">
    <source>
        <dbReference type="ARBA" id="ARBA00022833"/>
    </source>
</evidence>
<dbReference type="Gene3D" id="3.40.630.10">
    <property type="entry name" value="Zn peptidases"/>
    <property type="match status" value="1"/>
</dbReference>
<keyword evidence="5" id="KW-0862">Zinc</keyword>
<dbReference type="PANTHER" id="PTHR11705:SF143">
    <property type="entry name" value="SLL0236 PROTEIN"/>
    <property type="match status" value="1"/>
</dbReference>
<accession>A0A926HT18</accession>
<keyword evidence="6" id="KW-0482">Metalloprotease</keyword>
<keyword evidence="10" id="KW-1185">Reference proteome</keyword>
<dbReference type="Proteomes" id="UP000651482">
    <property type="component" value="Unassembled WGS sequence"/>
</dbReference>
<organism evidence="9 10">
    <name type="scientific">Yeguia hominis</name>
    <dbReference type="NCBI Taxonomy" id="2763662"/>
    <lineage>
        <taxon>Bacteria</taxon>
        <taxon>Bacillati</taxon>
        <taxon>Bacillota</taxon>
        <taxon>Clostridia</taxon>
        <taxon>Eubacteriales</taxon>
        <taxon>Yeguiaceae</taxon>
        <taxon>Yeguia</taxon>
    </lineage>
</organism>
<evidence type="ECO:0000313" key="10">
    <source>
        <dbReference type="Proteomes" id="UP000651482"/>
    </source>
</evidence>
<dbReference type="GO" id="GO:0008270">
    <property type="term" value="F:zinc ion binding"/>
    <property type="evidence" value="ECO:0007669"/>
    <property type="project" value="InterPro"/>
</dbReference>
<dbReference type="PROSITE" id="PS52035">
    <property type="entry name" value="PEPTIDASE_M14"/>
    <property type="match status" value="1"/>
</dbReference>
<dbReference type="CDD" id="cd06229">
    <property type="entry name" value="M14_Endopeptidase_I"/>
    <property type="match status" value="1"/>
</dbReference>
<evidence type="ECO:0000256" key="2">
    <source>
        <dbReference type="ARBA" id="ARBA00005988"/>
    </source>
</evidence>
<dbReference type="InterPro" id="IPR034274">
    <property type="entry name" value="ENP1_M14_CPD"/>
</dbReference>
<evidence type="ECO:0000256" key="4">
    <source>
        <dbReference type="ARBA" id="ARBA00022801"/>
    </source>
</evidence>
<evidence type="ECO:0000256" key="3">
    <source>
        <dbReference type="ARBA" id="ARBA00022670"/>
    </source>
</evidence>
<dbReference type="InterPro" id="IPR000834">
    <property type="entry name" value="Peptidase_M14"/>
</dbReference>
<comment type="cofactor">
    <cofactor evidence="1">
        <name>Zn(2+)</name>
        <dbReference type="ChEBI" id="CHEBI:29105"/>
    </cofactor>
</comment>
<feature type="active site" description="Proton donor/acceptor" evidence="7">
    <location>
        <position position="266"/>
    </location>
</feature>
<evidence type="ECO:0000256" key="6">
    <source>
        <dbReference type="ARBA" id="ARBA00023049"/>
    </source>
</evidence>
<comment type="caution">
    <text evidence="9">The sequence shown here is derived from an EMBL/GenBank/DDBJ whole genome shotgun (WGS) entry which is preliminary data.</text>
</comment>
<proteinExistence type="inferred from homology"/>
<dbReference type="AlphaFoldDB" id="A0A926HT18"/>
<dbReference type="GO" id="GO:0005615">
    <property type="term" value="C:extracellular space"/>
    <property type="evidence" value="ECO:0007669"/>
    <property type="project" value="TreeGrafter"/>
</dbReference>
<dbReference type="PRINTS" id="PR00765">
    <property type="entry name" value="CRBOXYPTASEA"/>
</dbReference>
<comment type="similarity">
    <text evidence="2 7">Belongs to the peptidase M14 family.</text>
</comment>
<dbReference type="Pfam" id="PF00246">
    <property type="entry name" value="Peptidase_M14"/>
    <property type="match status" value="1"/>
</dbReference>
<sequence>MEDTEYTYQKLCEDVLTLQKRFPFLQVDSIGSSLCGRTLYRLGIGSGRDAVLFAGAFHGMERITSALLMRFFCALAEAVQTNGALQGVPVRQLLAKRHLCLLPSINPDGAEISIFGAYRAGEYAAFVREHANGNLSCWQANARGVDLNHNFGAGWTILRKLEIQEGYCAPGPTRFGGYAPESEPETFSLTQLCRKEPFLYVLAFHTQGEEIYYRYGDQTPPYARKMAKILSETSGYAISEPEGIASMGGFKDWFIQTFQRPGFTIEAGLGKNPLPPSDLPALYQRLEPMLVAALELPIPVSSVS</sequence>
<evidence type="ECO:0000313" key="9">
    <source>
        <dbReference type="EMBL" id="MBC8534006.1"/>
    </source>
</evidence>
<reference evidence="9" key="1">
    <citation type="submission" date="2020-08" db="EMBL/GenBank/DDBJ databases">
        <title>Genome public.</title>
        <authorList>
            <person name="Liu C."/>
            <person name="Sun Q."/>
        </authorList>
    </citation>
    <scope>NUCLEOTIDE SEQUENCE</scope>
    <source>
        <strain evidence="9">NSJ-40</strain>
    </source>
</reference>
<evidence type="ECO:0000256" key="1">
    <source>
        <dbReference type="ARBA" id="ARBA00001947"/>
    </source>
</evidence>
<dbReference type="SUPFAM" id="SSF53187">
    <property type="entry name" value="Zn-dependent exopeptidases"/>
    <property type="match status" value="1"/>
</dbReference>
<feature type="domain" description="Peptidase M14" evidence="8">
    <location>
        <begin position="4"/>
        <end position="297"/>
    </location>
</feature>
<dbReference type="GO" id="GO:0004181">
    <property type="term" value="F:metallocarboxypeptidase activity"/>
    <property type="evidence" value="ECO:0007669"/>
    <property type="project" value="InterPro"/>
</dbReference>
<dbReference type="SMART" id="SM00631">
    <property type="entry name" value="Zn_pept"/>
    <property type="match status" value="1"/>
</dbReference>
<dbReference type="RefSeq" id="WP_249319655.1">
    <property type="nucleotide sequence ID" value="NZ_JACRSN010000011.1"/>
</dbReference>
<name>A0A926HT18_9FIRM</name>
<keyword evidence="3" id="KW-0645">Protease</keyword>
<dbReference type="GO" id="GO:0006508">
    <property type="term" value="P:proteolysis"/>
    <property type="evidence" value="ECO:0007669"/>
    <property type="project" value="UniProtKB-KW"/>
</dbReference>
<keyword evidence="4" id="KW-0378">Hydrolase</keyword>
<gene>
    <name evidence="9" type="ORF">IAG03_08335</name>
</gene>
<dbReference type="EMBL" id="JACRSN010000011">
    <property type="protein sequence ID" value="MBC8534006.1"/>
    <property type="molecule type" value="Genomic_DNA"/>
</dbReference>
<protein>
    <submittedName>
        <fullName evidence="9">Gamma-D-glutamyl-meso-diaminopimelate peptidase</fullName>
    </submittedName>
</protein>
<evidence type="ECO:0000259" key="8">
    <source>
        <dbReference type="PROSITE" id="PS52035"/>
    </source>
</evidence>
<evidence type="ECO:0000256" key="7">
    <source>
        <dbReference type="PROSITE-ProRule" id="PRU01379"/>
    </source>
</evidence>
<dbReference type="PANTHER" id="PTHR11705">
    <property type="entry name" value="PROTEASE FAMILY M14 CARBOXYPEPTIDASE A,B"/>
    <property type="match status" value="1"/>
</dbReference>